<gene>
    <name evidence="1" type="ORF">LCGC14_0171020</name>
</gene>
<accession>A0A0F9V8V7</accession>
<sequence length="102" mass="11154">MGSEYQDFQRIITCALRTRGGSESDFVSHPEFGVPQYVVSMCEQLAGAIHSLSGITVQLQDLIRIEGTCTGVDYMHQLARRCHGLIATTNLQASPPSTDSDH</sequence>
<dbReference type="AlphaFoldDB" id="A0A0F9V8V7"/>
<proteinExistence type="predicted"/>
<protein>
    <submittedName>
        <fullName evidence="1">Uncharacterized protein</fullName>
    </submittedName>
</protein>
<evidence type="ECO:0000313" key="1">
    <source>
        <dbReference type="EMBL" id="KKN96172.1"/>
    </source>
</evidence>
<dbReference type="EMBL" id="LAZR01000066">
    <property type="protein sequence ID" value="KKN96172.1"/>
    <property type="molecule type" value="Genomic_DNA"/>
</dbReference>
<reference evidence="1" key="1">
    <citation type="journal article" date="2015" name="Nature">
        <title>Complex archaea that bridge the gap between prokaryotes and eukaryotes.</title>
        <authorList>
            <person name="Spang A."/>
            <person name="Saw J.H."/>
            <person name="Jorgensen S.L."/>
            <person name="Zaremba-Niedzwiedzka K."/>
            <person name="Martijn J."/>
            <person name="Lind A.E."/>
            <person name="van Eijk R."/>
            <person name="Schleper C."/>
            <person name="Guy L."/>
            <person name="Ettema T.J."/>
        </authorList>
    </citation>
    <scope>NUCLEOTIDE SEQUENCE</scope>
</reference>
<comment type="caution">
    <text evidence="1">The sequence shown here is derived from an EMBL/GenBank/DDBJ whole genome shotgun (WGS) entry which is preliminary data.</text>
</comment>
<organism evidence="1">
    <name type="scientific">marine sediment metagenome</name>
    <dbReference type="NCBI Taxonomy" id="412755"/>
    <lineage>
        <taxon>unclassified sequences</taxon>
        <taxon>metagenomes</taxon>
        <taxon>ecological metagenomes</taxon>
    </lineage>
</organism>
<name>A0A0F9V8V7_9ZZZZ</name>